<dbReference type="InterPro" id="IPR000300">
    <property type="entry name" value="IPPc"/>
</dbReference>
<evidence type="ECO:0000313" key="5">
    <source>
        <dbReference type="EMBL" id="CAB3365869.1"/>
    </source>
</evidence>
<keyword evidence="6" id="KW-1185">Reference proteome</keyword>
<dbReference type="GO" id="GO:0004445">
    <property type="term" value="F:inositol-polyphosphate 5-phosphatase activity"/>
    <property type="evidence" value="ECO:0007669"/>
    <property type="project" value="UniProtKB-EC"/>
</dbReference>
<organism evidence="5 6">
    <name type="scientific">Cloeon dipterum</name>
    <dbReference type="NCBI Taxonomy" id="197152"/>
    <lineage>
        <taxon>Eukaryota</taxon>
        <taxon>Metazoa</taxon>
        <taxon>Ecdysozoa</taxon>
        <taxon>Arthropoda</taxon>
        <taxon>Hexapoda</taxon>
        <taxon>Insecta</taxon>
        <taxon>Pterygota</taxon>
        <taxon>Palaeoptera</taxon>
        <taxon>Ephemeroptera</taxon>
        <taxon>Pisciforma</taxon>
        <taxon>Baetidae</taxon>
        <taxon>Cloeon</taxon>
    </lineage>
</organism>
<dbReference type="GO" id="GO:0046856">
    <property type="term" value="P:phosphatidylinositol dephosphorylation"/>
    <property type="evidence" value="ECO:0007669"/>
    <property type="project" value="InterPro"/>
</dbReference>
<dbReference type="SUPFAM" id="SSF56219">
    <property type="entry name" value="DNase I-like"/>
    <property type="match status" value="1"/>
</dbReference>
<dbReference type="EMBL" id="CADEPI010000022">
    <property type="protein sequence ID" value="CAB3365869.1"/>
    <property type="molecule type" value="Genomic_DNA"/>
</dbReference>
<dbReference type="SMART" id="SM00128">
    <property type="entry name" value="IPPc"/>
    <property type="match status" value="1"/>
</dbReference>
<dbReference type="AlphaFoldDB" id="A0A8S1CCL0"/>
<accession>A0A8S1CCL0</accession>
<dbReference type="PANTHER" id="PTHR12997">
    <property type="entry name" value="TYPE I INOSITOL-1,4,5-TRISPHOSPHATE 5-PHOSPHATASE"/>
    <property type="match status" value="1"/>
</dbReference>
<evidence type="ECO:0000259" key="4">
    <source>
        <dbReference type="SMART" id="SM00128"/>
    </source>
</evidence>
<name>A0A8S1CCL0_9INSE</name>
<dbReference type="EC" id="3.1.3.56" evidence="1"/>
<evidence type="ECO:0000256" key="2">
    <source>
        <dbReference type="ARBA" id="ARBA00022801"/>
    </source>
</evidence>
<protein>
    <recommendedName>
        <fullName evidence="1">inositol-polyphosphate 5-phosphatase</fullName>
        <ecNumber evidence="1">3.1.3.56</ecNumber>
    </recommendedName>
</protein>
<gene>
    <name evidence="5" type="ORF">CLODIP_2_CD06621</name>
</gene>
<comment type="caution">
    <text evidence="5">The sequence shown here is derived from an EMBL/GenBank/DDBJ whole genome shotgun (WGS) entry which is preliminary data.</text>
</comment>
<dbReference type="Proteomes" id="UP000494165">
    <property type="component" value="Unassembled WGS sequence"/>
</dbReference>
<proteinExistence type="inferred from homology"/>
<dbReference type="InterPro" id="IPR036691">
    <property type="entry name" value="Endo/exonu/phosph_ase_sf"/>
</dbReference>
<feature type="domain" description="Inositol polyphosphate-related phosphatase" evidence="4">
    <location>
        <begin position="4"/>
        <end position="396"/>
    </location>
</feature>
<reference evidence="5 6" key="1">
    <citation type="submission" date="2020-04" db="EMBL/GenBank/DDBJ databases">
        <authorList>
            <person name="Alioto T."/>
            <person name="Alioto T."/>
            <person name="Gomez Garrido J."/>
        </authorList>
    </citation>
    <scope>NUCLEOTIDE SEQUENCE [LARGE SCALE GENOMIC DNA]</scope>
</reference>
<evidence type="ECO:0000256" key="1">
    <source>
        <dbReference type="ARBA" id="ARBA00012997"/>
    </source>
</evidence>
<dbReference type="OrthoDB" id="5780965at2759"/>
<keyword evidence="2" id="KW-0378">Hydrolase</keyword>
<dbReference type="Pfam" id="PF22669">
    <property type="entry name" value="Exo_endo_phos2"/>
    <property type="match status" value="1"/>
</dbReference>
<evidence type="ECO:0000313" key="6">
    <source>
        <dbReference type="Proteomes" id="UP000494165"/>
    </source>
</evidence>
<dbReference type="PANTHER" id="PTHR12997:SF2">
    <property type="entry name" value="INOSITOL POLYPHOSPHATE-5-PHOSPHATASE A"/>
    <property type="match status" value="1"/>
</dbReference>
<sequence>MAKNSTPVMLVTANVGSIFEDPEVMLKIWTTEFLSQIARLEPKFIALHCQEVGGKNYEQSMKHVDHFVDLLMTSEQLRLFDKVRVYLDEDYSSAEKFTALGSFYFVHNSLTDVLIWDFKESDFVPLNGVEIHSGSIEDVATKEKSKFPQDFFPECKWSRKGFLRTRWSINGTIFDLINIHLFHDASNFVAMESAPSVYSKNRRRALRHLLERFHSDELDCTPFFLFGDFNFRTETQEVVKKLSEGLIAVPTFKYNNEEECTKVIYEDEDSQVVLSLGKKEFCHVDHQKIFVDKNGEWLRQYDKEMEAFSSDLFEFDIAFPPSYPFEEDERGAKCYMQTRCPAWCDRVLMSHSARQLIQDHSESGKKLEYFLMGQNTCMGDHKPVYLKMWVLPEAGEVLCVRHPPSSMSSPPPCTGCAEGGQGALAVAASAADRPLVRAHSGGVERPPHALANSKCRCLSEPAWQSSPSRHRLISSDAARRQLSRFSSHHSSSDEDWFELVDPAVEAEEVFLPAADQKAVDACPQPQRLPKIPDERKCCCTLL</sequence>
<dbReference type="InterPro" id="IPR039737">
    <property type="entry name" value="INPP5A"/>
</dbReference>
<evidence type="ECO:0000256" key="3">
    <source>
        <dbReference type="ARBA" id="ARBA00023599"/>
    </source>
</evidence>
<comment type="similarity">
    <text evidence="3">Belongs to the inositol 1,4,5-trisphosphate 5-phosphatase type I family.</text>
</comment>
<dbReference type="Gene3D" id="3.60.10.10">
    <property type="entry name" value="Endonuclease/exonuclease/phosphatase"/>
    <property type="match status" value="1"/>
</dbReference>